<gene>
    <name evidence="1" type="ORF">IAB90_04100</name>
</gene>
<organism evidence="1 2">
    <name type="scientific">Candidatus Coproplasma stercoripullorum</name>
    <dbReference type="NCBI Taxonomy" id="2840751"/>
    <lineage>
        <taxon>Bacteria</taxon>
        <taxon>Bacillati</taxon>
        <taxon>Bacillota</taxon>
        <taxon>Clostridia</taxon>
        <taxon>Eubacteriales</taxon>
        <taxon>Candidatus Coproplasma</taxon>
    </lineage>
</organism>
<reference evidence="1" key="1">
    <citation type="submission" date="2020-10" db="EMBL/GenBank/DDBJ databases">
        <authorList>
            <person name="Gilroy R."/>
        </authorList>
    </citation>
    <scope>NUCLEOTIDE SEQUENCE</scope>
    <source>
        <strain evidence="1">ChiW25-3613</strain>
    </source>
</reference>
<evidence type="ECO:0008006" key="3">
    <source>
        <dbReference type="Google" id="ProtNLM"/>
    </source>
</evidence>
<dbReference type="AlphaFoldDB" id="A0A9D1AFI3"/>
<dbReference type="EMBL" id="DVHB01000071">
    <property type="protein sequence ID" value="HIR39547.1"/>
    <property type="molecule type" value="Genomic_DNA"/>
</dbReference>
<evidence type="ECO:0000313" key="1">
    <source>
        <dbReference type="EMBL" id="HIR39547.1"/>
    </source>
</evidence>
<protein>
    <recommendedName>
        <fullName evidence="3">FeoB-associated Cys-rich membrane protein</fullName>
    </recommendedName>
</protein>
<evidence type="ECO:0000313" key="2">
    <source>
        <dbReference type="Proteomes" id="UP000824179"/>
    </source>
</evidence>
<sequence length="64" mass="6809">MIATIIILCVVGACAVAALVFIVRRKIKNKAKCSGCSGACYGCPSYKQSDCGDRIHRSEKTDGK</sequence>
<accession>A0A9D1AFI3</accession>
<comment type="caution">
    <text evidence="1">The sequence shown here is derived from an EMBL/GenBank/DDBJ whole genome shotgun (WGS) entry which is preliminary data.</text>
</comment>
<dbReference type="Proteomes" id="UP000824179">
    <property type="component" value="Unassembled WGS sequence"/>
</dbReference>
<proteinExistence type="predicted"/>
<reference evidence="1" key="2">
    <citation type="journal article" date="2021" name="PeerJ">
        <title>Extensive microbial diversity within the chicken gut microbiome revealed by metagenomics and culture.</title>
        <authorList>
            <person name="Gilroy R."/>
            <person name="Ravi A."/>
            <person name="Getino M."/>
            <person name="Pursley I."/>
            <person name="Horton D.L."/>
            <person name="Alikhan N.F."/>
            <person name="Baker D."/>
            <person name="Gharbi K."/>
            <person name="Hall N."/>
            <person name="Watson M."/>
            <person name="Adriaenssens E.M."/>
            <person name="Foster-Nyarko E."/>
            <person name="Jarju S."/>
            <person name="Secka A."/>
            <person name="Antonio M."/>
            <person name="Oren A."/>
            <person name="Chaudhuri R.R."/>
            <person name="La Ragione R."/>
            <person name="Hildebrand F."/>
            <person name="Pallen M.J."/>
        </authorList>
    </citation>
    <scope>NUCLEOTIDE SEQUENCE</scope>
    <source>
        <strain evidence="1">ChiW25-3613</strain>
    </source>
</reference>
<name>A0A9D1AFI3_9FIRM</name>